<sequence>MSTLSRCNNVNDLRKLAKRRLPRAMFHYIDGGADDEVTLRRNTVAFEDYELQPSFLNPVDQINTRINLFRKELHIPFFIAPTGMSRLFHHTKENAVARAAAKFGTVYTLSTMGTASLEEIAEETDGLKMFQIYILKDRGLTKEFVSRCKAANYDALCLTVDVPLAGNRERDKVTGMTMPPRFTLKSLFSFAMHPRWSFNLLIHPDFRLANVVHRVDALSNSPMSLIEYVNSQFDRTVSWEDVAWLIQEWNGPFVIKGLLTADDATKAKDVGASAIMISNHGGRQLDGTPAPIDCISSMREAVGNDLELIVDGGIRRGTHIIKALALGADAVSIGKAYLYGLAAGGQKGVELALQMLRNELERDMALLGVSSIKQLSSKYIRKR</sequence>
<evidence type="ECO:0000256" key="2">
    <source>
        <dbReference type="ARBA" id="ARBA00022630"/>
    </source>
</evidence>
<dbReference type="PROSITE" id="PS51349">
    <property type="entry name" value="FMN_HYDROXY_ACID_DH_2"/>
    <property type="match status" value="1"/>
</dbReference>
<proteinExistence type="inferred from homology"/>
<dbReference type="AlphaFoldDB" id="A0A382GYQ9"/>
<dbReference type="InterPro" id="IPR008259">
    <property type="entry name" value="FMN_hydac_DH_AS"/>
</dbReference>
<protein>
    <recommendedName>
        <fullName evidence="6">FMN hydroxy acid dehydrogenase domain-containing protein</fullName>
    </recommendedName>
</protein>
<dbReference type="InterPro" id="IPR013785">
    <property type="entry name" value="Aldolase_TIM"/>
</dbReference>
<keyword evidence="2" id="KW-0285">Flavoprotein</keyword>
<dbReference type="EMBL" id="UINC01058220">
    <property type="protein sequence ID" value="SVB80226.1"/>
    <property type="molecule type" value="Genomic_DNA"/>
</dbReference>
<dbReference type="GO" id="GO:0010181">
    <property type="term" value="F:FMN binding"/>
    <property type="evidence" value="ECO:0007669"/>
    <property type="project" value="InterPro"/>
</dbReference>
<comment type="similarity">
    <text evidence="5">Belongs to the FMN-dependent alpha-hydroxy acid dehydrogenase family.</text>
</comment>
<evidence type="ECO:0000256" key="4">
    <source>
        <dbReference type="ARBA" id="ARBA00023002"/>
    </source>
</evidence>
<evidence type="ECO:0000313" key="7">
    <source>
        <dbReference type="EMBL" id="SVB80226.1"/>
    </source>
</evidence>
<dbReference type="Gene3D" id="3.20.20.70">
    <property type="entry name" value="Aldolase class I"/>
    <property type="match status" value="1"/>
</dbReference>
<dbReference type="PANTHER" id="PTHR10578">
    <property type="entry name" value="S -2-HYDROXY-ACID OXIDASE-RELATED"/>
    <property type="match status" value="1"/>
</dbReference>
<dbReference type="PROSITE" id="PS00557">
    <property type="entry name" value="FMN_HYDROXY_ACID_DH_1"/>
    <property type="match status" value="1"/>
</dbReference>
<evidence type="ECO:0000256" key="5">
    <source>
        <dbReference type="ARBA" id="ARBA00024042"/>
    </source>
</evidence>
<dbReference type="InterPro" id="IPR037396">
    <property type="entry name" value="FMN_HAD"/>
</dbReference>
<keyword evidence="3" id="KW-0288">FMN</keyword>
<evidence type="ECO:0000256" key="3">
    <source>
        <dbReference type="ARBA" id="ARBA00022643"/>
    </source>
</evidence>
<accession>A0A382GYQ9</accession>
<organism evidence="7">
    <name type="scientific">marine metagenome</name>
    <dbReference type="NCBI Taxonomy" id="408172"/>
    <lineage>
        <taxon>unclassified sequences</taxon>
        <taxon>metagenomes</taxon>
        <taxon>ecological metagenomes</taxon>
    </lineage>
</organism>
<dbReference type="GO" id="GO:0016614">
    <property type="term" value="F:oxidoreductase activity, acting on CH-OH group of donors"/>
    <property type="evidence" value="ECO:0007669"/>
    <property type="project" value="UniProtKB-ARBA"/>
</dbReference>
<name>A0A382GYQ9_9ZZZZ</name>
<dbReference type="Pfam" id="PF01070">
    <property type="entry name" value="FMN_dh"/>
    <property type="match status" value="1"/>
</dbReference>
<evidence type="ECO:0000256" key="1">
    <source>
        <dbReference type="ARBA" id="ARBA00001917"/>
    </source>
</evidence>
<dbReference type="InterPro" id="IPR000262">
    <property type="entry name" value="FMN-dep_DH"/>
</dbReference>
<dbReference type="CDD" id="cd02809">
    <property type="entry name" value="alpha_hydroxyacid_oxid_FMN"/>
    <property type="match status" value="1"/>
</dbReference>
<evidence type="ECO:0000259" key="6">
    <source>
        <dbReference type="PROSITE" id="PS51349"/>
    </source>
</evidence>
<comment type="cofactor">
    <cofactor evidence="1">
        <name>FMN</name>
        <dbReference type="ChEBI" id="CHEBI:58210"/>
    </cofactor>
</comment>
<keyword evidence="4" id="KW-0560">Oxidoreductase</keyword>
<reference evidence="7" key="1">
    <citation type="submission" date="2018-05" db="EMBL/GenBank/DDBJ databases">
        <authorList>
            <person name="Lanie J.A."/>
            <person name="Ng W.-L."/>
            <person name="Kazmierczak K.M."/>
            <person name="Andrzejewski T.M."/>
            <person name="Davidsen T.M."/>
            <person name="Wayne K.J."/>
            <person name="Tettelin H."/>
            <person name="Glass J.I."/>
            <person name="Rusch D."/>
            <person name="Podicherti R."/>
            <person name="Tsui H.-C.T."/>
            <person name="Winkler M.E."/>
        </authorList>
    </citation>
    <scope>NUCLEOTIDE SEQUENCE</scope>
</reference>
<dbReference type="SUPFAM" id="SSF51395">
    <property type="entry name" value="FMN-linked oxidoreductases"/>
    <property type="match status" value="1"/>
</dbReference>
<feature type="domain" description="FMN hydroxy acid dehydrogenase" evidence="6">
    <location>
        <begin position="2"/>
        <end position="383"/>
    </location>
</feature>
<dbReference type="PANTHER" id="PTHR10578:SF149">
    <property type="entry name" value="2-HYDROXYACID OXIDASE 2"/>
    <property type="match status" value="1"/>
</dbReference>
<dbReference type="InterPro" id="IPR012133">
    <property type="entry name" value="Alpha-hydoxy_acid_DH_FMN"/>
</dbReference>
<gene>
    <name evidence="7" type="ORF">METZ01_LOCUS233080</name>
</gene>
<dbReference type="FunFam" id="3.20.20.70:FF:000029">
    <property type="entry name" value="L-lactate dehydrogenase"/>
    <property type="match status" value="1"/>
</dbReference>
<dbReference type="PIRSF" id="PIRSF000138">
    <property type="entry name" value="Al-hdrx_acd_dh"/>
    <property type="match status" value="1"/>
</dbReference>